<gene>
    <name evidence="2" type="ORF">E2F50_21490</name>
</gene>
<dbReference type="AlphaFoldDB" id="A0A4R5U7R3"/>
<organism evidence="2 3">
    <name type="scientific">Rhizobium deserti</name>
    <dbReference type="NCBI Taxonomy" id="2547961"/>
    <lineage>
        <taxon>Bacteria</taxon>
        <taxon>Pseudomonadati</taxon>
        <taxon>Pseudomonadota</taxon>
        <taxon>Alphaproteobacteria</taxon>
        <taxon>Hyphomicrobiales</taxon>
        <taxon>Rhizobiaceae</taxon>
        <taxon>Rhizobium/Agrobacterium group</taxon>
        <taxon>Rhizobium</taxon>
    </lineage>
</organism>
<accession>A0A4R5U7R3</accession>
<dbReference type="CDD" id="cd01918">
    <property type="entry name" value="HprK_C"/>
    <property type="match status" value="1"/>
</dbReference>
<evidence type="ECO:0000259" key="1">
    <source>
        <dbReference type="Pfam" id="PF07475"/>
    </source>
</evidence>
<dbReference type="EMBL" id="SMTL01000008">
    <property type="protein sequence ID" value="TDK30406.1"/>
    <property type="molecule type" value="Genomic_DNA"/>
</dbReference>
<keyword evidence="3" id="KW-1185">Reference proteome</keyword>
<dbReference type="OrthoDB" id="8326226at2"/>
<dbReference type="GO" id="GO:0000155">
    <property type="term" value="F:phosphorelay sensor kinase activity"/>
    <property type="evidence" value="ECO:0007669"/>
    <property type="project" value="InterPro"/>
</dbReference>
<sequence>MTPFSVNIHATAIVVGTRGLLFTGPSGSGKSMLAFACLAAARRQGAFAALVADDRVLVSRHGNQLIASSSPSIAGLMELRGSGIVEVESLSSAVLDLAIQVVSLADAERLPPEKERFKLPPLGELPLRRLPSNALEPLAVIAALMPGFRGQLPF</sequence>
<reference evidence="2 3" key="1">
    <citation type="submission" date="2019-03" db="EMBL/GenBank/DDBJ databases">
        <title>Rhizobium sp. nov., an bacterium isolated from biocrust in Mu Us Desert.</title>
        <authorList>
            <person name="Lixiong L."/>
        </authorList>
    </citation>
    <scope>NUCLEOTIDE SEQUENCE [LARGE SCALE GENOMIC DNA]</scope>
    <source>
        <strain evidence="2 3">SPY-1</strain>
    </source>
</reference>
<evidence type="ECO:0000313" key="2">
    <source>
        <dbReference type="EMBL" id="TDK30406.1"/>
    </source>
</evidence>
<keyword evidence="2" id="KW-0808">Transferase</keyword>
<dbReference type="Proteomes" id="UP000295238">
    <property type="component" value="Unassembled WGS sequence"/>
</dbReference>
<dbReference type="RefSeq" id="WP_133318235.1">
    <property type="nucleotide sequence ID" value="NZ_SMTL01000008.1"/>
</dbReference>
<dbReference type="InterPro" id="IPR027417">
    <property type="entry name" value="P-loop_NTPase"/>
</dbReference>
<name>A0A4R5U7R3_9HYPH</name>
<dbReference type="SUPFAM" id="SSF53795">
    <property type="entry name" value="PEP carboxykinase-like"/>
    <property type="match status" value="1"/>
</dbReference>
<proteinExistence type="predicted"/>
<dbReference type="Pfam" id="PF07475">
    <property type="entry name" value="Hpr_kinase_C"/>
    <property type="match status" value="1"/>
</dbReference>
<dbReference type="Gene3D" id="3.40.50.300">
    <property type="entry name" value="P-loop containing nucleotide triphosphate hydrolases"/>
    <property type="match status" value="1"/>
</dbReference>
<dbReference type="GO" id="GO:0006109">
    <property type="term" value="P:regulation of carbohydrate metabolic process"/>
    <property type="evidence" value="ECO:0007669"/>
    <property type="project" value="InterPro"/>
</dbReference>
<dbReference type="GO" id="GO:0005524">
    <property type="term" value="F:ATP binding"/>
    <property type="evidence" value="ECO:0007669"/>
    <property type="project" value="InterPro"/>
</dbReference>
<keyword evidence="2" id="KW-0418">Kinase</keyword>
<evidence type="ECO:0000313" key="3">
    <source>
        <dbReference type="Proteomes" id="UP000295238"/>
    </source>
</evidence>
<feature type="domain" description="HPr kinase/phosphorylase C-terminal" evidence="1">
    <location>
        <begin position="6"/>
        <end position="90"/>
    </location>
</feature>
<protein>
    <submittedName>
        <fullName evidence="2">HPr kinase/phosphorylase</fullName>
    </submittedName>
</protein>
<comment type="caution">
    <text evidence="2">The sequence shown here is derived from an EMBL/GenBank/DDBJ whole genome shotgun (WGS) entry which is preliminary data.</text>
</comment>
<dbReference type="InterPro" id="IPR011104">
    <property type="entry name" value="Hpr_kin/Pase_C"/>
</dbReference>